<dbReference type="KEGG" id="eiv:EIN_372240"/>
<dbReference type="GeneID" id="14891675"/>
<accession>A0A0A1UGL9</accession>
<dbReference type="Gene3D" id="3.30.200.20">
    <property type="entry name" value="Phosphorylase Kinase, domain 1"/>
    <property type="match status" value="1"/>
</dbReference>
<evidence type="ECO:0000256" key="2">
    <source>
        <dbReference type="ARBA" id="ARBA00022840"/>
    </source>
</evidence>
<dbReference type="InterPro" id="IPR001245">
    <property type="entry name" value="Ser-Thr/Tyr_kinase_cat_dom"/>
</dbReference>
<keyword evidence="4" id="KW-0808">Transferase</keyword>
<sequence>MIKTTLGVVSVTGDLVEEQYEGEVILEVKKKSQVVLMKRGMFLKLNHGPKSGDPLFRLWDIPEIIDVDRSINTIAEMLTRLLDNKKMPFVTVNAIATVIDNDVSLRSEHFNTFLDILTIKPEIPIGVLLIDETTGELMSLFDIAIKTEMLQKTIYQISSPDYKYKLTLKKYIETCFPFESNSAICSQVGDVLVGFLRRKILSKLKKGLYYSFVLMLKTFRYKSEEQRESRMAFLLFRKKYDTYPQSHMKRFFKIYTEDFMKIVHNYYKNLPSPKKELIDTWNLIKKFECTDAEIIHKVKPMFVALIGSASSEMYANMKFAVDYCNRYIAMNAEEECKNLTYVRRIEAECLAFLVNETIPMVTMLGFDNTVFWTFNVPDELCKGLKKLRDSIQPIILPFEGPFEMWVPFHVTNKREIIESIGHGNLDLLHGIIVGNNALLKTYLLTFDSEFCFPWTKEEDQRNGAVMMSEKTVVFTMFYLLYAVGHLEHFCKDEPFLVVFVKFLTILFMRDDLKLTSLKRKGREQKVILKKYFLVGKSKQNMFYYFHALFLKKVGNLSFVKDHLMMIYRMFAESESLEVSEKLKENKMYFAEIPKHVANKEELEELALQISNELYFKVEKKACELDFEGLKKMLSKTRGEISEYYKLVENAEIVLIKDMWKSVYGEVRSAYLGGDKVSVKVFSEKSVNFKSEHFLEDVALLNVLKHPNVISIFGTTMNLRKDDMSTFFVVTEPIKTNIELLTKSMKLDEKTAYEIIVSIVNGMQYLHELNILHGNLNPNNIVMTTDECVKITDFEMCFYFNISKASMKDGPHRWMSPERLMFKNFEKEMDVYSFSLVAWQIFTSKTPFESYTKIGEFKKAVCEKNERPDINEVPTWAQSFVKKGWNKSQNRRPTFSKIAKELSLIHVD</sequence>
<name>A0A0A1UGL9_ENTIV</name>
<dbReference type="Pfam" id="PF07714">
    <property type="entry name" value="PK_Tyr_Ser-Thr"/>
    <property type="match status" value="1"/>
</dbReference>
<dbReference type="Gene3D" id="1.10.510.10">
    <property type="entry name" value="Transferase(Phosphotransferase) domain 1"/>
    <property type="match status" value="1"/>
</dbReference>
<dbReference type="Proteomes" id="UP000014680">
    <property type="component" value="Unassembled WGS sequence"/>
</dbReference>
<dbReference type="InterPro" id="IPR000719">
    <property type="entry name" value="Prot_kinase_dom"/>
</dbReference>
<evidence type="ECO:0000256" key="1">
    <source>
        <dbReference type="ARBA" id="ARBA00022741"/>
    </source>
</evidence>
<dbReference type="OMA" id="WNNEISI"/>
<keyword evidence="5" id="KW-1185">Reference proteome</keyword>
<evidence type="ECO:0000313" key="5">
    <source>
        <dbReference type="Proteomes" id="UP000014680"/>
    </source>
</evidence>
<keyword evidence="2" id="KW-0067">ATP-binding</keyword>
<dbReference type="PANTHER" id="PTHR44329">
    <property type="entry name" value="SERINE/THREONINE-PROTEIN KINASE TNNI3K-RELATED"/>
    <property type="match status" value="1"/>
</dbReference>
<dbReference type="InterPro" id="IPR051681">
    <property type="entry name" value="Ser/Thr_Kinases-Pseudokinases"/>
</dbReference>
<keyword evidence="1" id="KW-0547">Nucleotide-binding</keyword>
<dbReference type="InterPro" id="IPR011009">
    <property type="entry name" value="Kinase-like_dom_sf"/>
</dbReference>
<dbReference type="OrthoDB" id="28291at2759"/>
<proteinExistence type="predicted"/>
<dbReference type="VEuPathDB" id="AmoebaDB:EIN_372240"/>
<reference evidence="4 5" key="1">
    <citation type="submission" date="2012-10" db="EMBL/GenBank/DDBJ databases">
        <authorList>
            <person name="Zafar N."/>
            <person name="Inman J."/>
            <person name="Hall N."/>
            <person name="Lorenzi H."/>
            <person name="Caler E."/>
        </authorList>
    </citation>
    <scope>NUCLEOTIDE SEQUENCE [LARGE SCALE GENOMIC DNA]</scope>
    <source>
        <strain evidence="4 5">IP1</strain>
    </source>
</reference>
<gene>
    <name evidence="4" type="ORF">EIN_372240</name>
</gene>
<dbReference type="GO" id="GO:0005524">
    <property type="term" value="F:ATP binding"/>
    <property type="evidence" value="ECO:0007669"/>
    <property type="project" value="UniProtKB-KW"/>
</dbReference>
<keyword evidence="4" id="KW-0418">Kinase</keyword>
<dbReference type="GO" id="GO:0004674">
    <property type="term" value="F:protein serine/threonine kinase activity"/>
    <property type="evidence" value="ECO:0007669"/>
    <property type="project" value="TreeGrafter"/>
</dbReference>
<dbReference type="SUPFAM" id="SSF56112">
    <property type="entry name" value="Protein kinase-like (PK-like)"/>
    <property type="match status" value="1"/>
</dbReference>
<dbReference type="PROSITE" id="PS50011">
    <property type="entry name" value="PROTEIN_KINASE_DOM"/>
    <property type="match status" value="1"/>
</dbReference>
<dbReference type="EMBL" id="KB206332">
    <property type="protein sequence ID" value="ELP92802.1"/>
    <property type="molecule type" value="Genomic_DNA"/>
</dbReference>
<evidence type="ECO:0000259" key="3">
    <source>
        <dbReference type="PROSITE" id="PS50011"/>
    </source>
</evidence>
<organism evidence="4 5">
    <name type="scientific">Entamoeba invadens IP1</name>
    <dbReference type="NCBI Taxonomy" id="370355"/>
    <lineage>
        <taxon>Eukaryota</taxon>
        <taxon>Amoebozoa</taxon>
        <taxon>Evosea</taxon>
        <taxon>Archamoebae</taxon>
        <taxon>Mastigamoebida</taxon>
        <taxon>Entamoebidae</taxon>
        <taxon>Entamoeba</taxon>
    </lineage>
</organism>
<feature type="domain" description="Protein kinase" evidence="3">
    <location>
        <begin position="652"/>
        <end position="903"/>
    </location>
</feature>
<dbReference type="RefSeq" id="XP_004259573.1">
    <property type="nucleotide sequence ID" value="XM_004259525.1"/>
</dbReference>
<protein>
    <submittedName>
        <fullName evidence="4">Serine-threonine protein kinase, putative</fullName>
    </submittedName>
</protein>
<evidence type="ECO:0000313" key="4">
    <source>
        <dbReference type="EMBL" id="ELP92802.1"/>
    </source>
</evidence>
<dbReference type="AlphaFoldDB" id="A0A0A1UGL9"/>